<accession>A0AAN6LXC9</accession>
<proteinExistence type="inferred from homology"/>
<gene>
    <name evidence="3" type="ORF">GRF29_96g969209</name>
</gene>
<keyword evidence="4" id="KW-1185">Reference proteome</keyword>
<comment type="caution">
    <text evidence="3">The sequence shown here is derived from an EMBL/GenBank/DDBJ whole genome shotgun (WGS) entry which is preliminary data.</text>
</comment>
<dbReference type="Pfam" id="PF00702">
    <property type="entry name" value="Hydrolase"/>
    <property type="match status" value="1"/>
</dbReference>
<evidence type="ECO:0000256" key="2">
    <source>
        <dbReference type="ARBA" id="ARBA00022801"/>
    </source>
</evidence>
<evidence type="ECO:0008006" key="5">
    <source>
        <dbReference type="Google" id="ProtNLM"/>
    </source>
</evidence>
<dbReference type="Gene3D" id="1.10.150.240">
    <property type="entry name" value="Putative phosphatase, domain 2"/>
    <property type="match status" value="1"/>
</dbReference>
<keyword evidence="2" id="KW-0378">Hydrolase</keyword>
<protein>
    <recommendedName>
        <fullName evidence="5">Haloacid dehalogenase</fullName>
    </recommendedName>
</protein>
<dbReference type="InterPro" id="IPR023198">
    <property type="entry name" value="PGP-like_dom2"/>
</dbReference>
<dbReference type="PANTHER" id="PTHR43316:SF3">
    <property type="entry name" value="HALOACID DEHALOGENASE, TYPE II (AFU_ORTHOLOGUE AFUA_2G07750)-RELATED"/>
    <property type="match status" value="1"/>
</dbReference>
<dbReference type="SFLD" id="SFLDS00003">
    <property type="entry name" value="Haloacid_Dehalogenase"/>
    <property type="match status" value="1"/>
</dbReference>
<evidence type="ECO:0000313" key="3">
    <source>
        <dbReference type="EMBL" id="KAK3207955.1"/>
    </source>
</evidence>
<dbReference type="SFLD" id="SFLDG01129">
    <property type="entry name" value="C1.5:_HAD__Beta-PGM__Phosphata"/>
    <property type="match status" value="1"/>
</dbReference>
<dbReference type="InterPro" id="IPR036412">
    <property type="entry name" value="HAD-like_sf"/>
</dbReference>
<dbReference type="Gene3D" id="3.40.50.1000">
    <property type="entry name" value="HAD superfamily/HAD-like"/>
    <property type="match status" value="1"/>
</dbReference>
<comment type="similarity">
    <text evidence="1">Belongs to the HAD-like hydrolase superfamily. S-2-haloalkanoic acid dehalogenase family.</text>
</comment>
<dbReference type="NCBIfam" id="TIGR01428">
    <property type="entry name" value="HAD_type_II"/>
    <property type="match status" value="1"/>
</dbReference>
<dbReference type="PRINTS" id="PR00413">
    <property type="entry name" value="HADHALOGNASE"/>
</dbReference>
<dbReference type="InterPro" id="IPR006328">
    <property type="entry name" value="2-HAD"/>
</dbReference>
<organism evidence="3 4">
    <name type="scientific">Pseudopithomyces chartarum</name>
    <dbReference type="NCBI Taxonomy" id="1892770"/>
    <lineage>
        <taxon>Eukaryota</taxon>
        <taxon>Fungi</taxon>
        <taxon>Dikarya</taxon>
        <taxon>Ascomycota</taxon>
        <taxon>Pezizomycotina</taxon>
        <taxon>Dothideomycetes</taxon>
        <taxon>Pleosporomycetidae</taxon>
        <taxon>Pleosporales</taxon>
        <taxon>Massarineae</taxon>
        <taxon>Didymosphaeriaceae</taxon>
        <taxon>Pseudopithomyces</taxon>
    </lineage>
</organism>
<dbReference type="GO" id="GO:0016791">
    <property type="term" value="F:phosphatase activity"/>
    <property type="evidence" value="ECO:0007669"/>
    <property type="project" value="UniProtKB-ARBA"/>
</dbReference>
<dbReference type="EMBL" id="WVTA01000008">
    <property type="protein sequence ID" value="KAK3207955.1"/>
    <property type="molecule type" value="Genomic_DNA"/>
</dbReference>
<dbReference type="PANTHER" id="PTHR43316">
    <property type="entry name" value="HYDROLASE, HALOACID DELAHOGENASE-RELATED"/>
    <property type="match status" value="1"/>
</dbReference>
<dbReference type="InterPro" id="IPR006439">
    <property type="entry name" value="HAD-SF_hydro_IA"/>
</dbReference>
<dbReference type="InterPro" id="IPR051540">
    <property type="entry name" value="S-2-haloacid_dehalogenase"/>
</dbReference>
<reference evidence="3 4" key="1">
    <citation type="submission" date="2021-02" db="EMBL/GenBank/DDBJ databases">
        <title>Genome assembly of Pseudopithomyces chartarum.</title>
        <authorList>
            <person name="Jauregui R."/>
            <person name="Singh J."/>
            <person name="Voisey C."/>
        </authorList>
    </citation>
    <scope>NUCLEOTIDE SEQUENCE [LARGE SCALE GENOMIC DNA]</scope>
    <source>
        <strain evidence="3 4">AGR01</strain>
    </source>
</reference>
<dbReference type="Proteomes" id="UP001280581">
    <property type="component" value="Unassembled WGS sequence"/>
</dbReference>
<evidence type="ECO:0000313" key="4">
    <source>
        <dbReference type="Proteomes" id="UP001280581"/>
    </source>
</evidence>
<name>A0AAN6LXC9_9PLEO</name>
<dbReference type="SUPFAM" id="SSF56784">
    <property type="entry name" value="HAD-like"/>
    <property type="match status" value="1"/>
</dbReference>
<dbReference type="AlphaFoldDB" id="A0AAN6LXC9"/>
<dbReference type="GO" id="GO:0019120">
    <property type="term" value="F:hydrolase activity, acting on acid halide bonds, in C-halide compounds"/>
    <property type="evidence" value="ECO:0007669"/>
    <property type="project" value="InterPro"/>
</dbReference>
<evidence type="ECO:0000256" key="1">
    <source>
        <dbReference type="ARBA" id="ARBA00008106"/>
    </source>
</evidence>
<dbReference type="NCBIfam" id="TIGR01493">
    <property type="entry name" value="HAD-SF-IA-v2"/>
    <property type="match status" value="1"/>
</dbReference>
<dbReference type="InterPro" id="IPR023214">
    <property type="entry name" value="HAD_sf"/>
</dbReference>
<sequence length="280" mass="31480">MALSTPPRALFFDVFGTCVDWRTSVTQALYVHSHAALNSPTASLASRVRLKASDMSLDHWGDFAQQWRDTYHIFTRRLAADPGVPFKSVDEHHFDSLKQLVHEWDLDGLWTLEELRAMSLVWHRLEPWPDTVPGIGLLSSTFWTCTLSNGNYSLLTDLTAHARIPFTHIFSAEMFGTYKPAPEVYRGASEKLDLPMKECVMVAAHLDDLKAAKSQGMQVIYVERLGEEKWSAEEVERARSDGWVDVWVGPGLDHGGFLEVAQKLGLQVPRGPDRTLSSSV</sequence>